<feature type="region of interest" description="Disordered" evidence="3">
    <location>
        <begin position="596"/>
        <end position="710"/>
    </location>
</feature>
<dbReference type="SMART" id="SM00717">
    <property type="entry name" value="SANT"/>
    <property type="match status" value="1"/>
</dbReference>
<dbReference type="GO" id="GO:0006357">
    <property type="term" value="P:regulation of transcription by RNA polymerase II"/>
    <property type="evidence" value="ECO:0007669"/>
    <property type="project" value="TreeGrafter"/>
</dbReference>
<feature type="compositionally biased region" description="Low complexity" evidence="3">
    <location>
        <begin position="433"/>
        <end position="442"/>
    </location>
</feature>
<reference evidence="6" key="1">
    <citation type="submission" date="2023-04" db="EMBL/GenBank/DDBJ databases">
        <authorList>
            <person name="Vijverberg K."/>
            <person name="Xiong W."/>
            <person name="Schranz E."/>
        </authorList>
    </citation>
    <scope>NUCLEOTIDE SEQUENCE</scope>
</reference>
<keyword evidence="2" id="KW-0539">Nucleus</keyword>
<dbReference type="EMBL" id="OX465082">
    <property type="protein sequence ID" value="CAI9289188.1"/>
    <property type="molecule type" value="Genomic_DNA"/>
</dbReference>
<evidence type="ECO:0000259" key="4">
    <source>
        <dbReference type="SMART" id="SM00717"/>
    </source>
</evidence>
<keyword evidence="7" id="KW-1185">Reference proteome</keyword>
<dbReference type="GO" id="GO:0051726">
    <property type="term" value="P:regulation of cell cycle"/>
    <property type="evidence" value="ECO:0007669"/>
    <property type="project" value="TreeGrafter"/>
</dbReference>
<feature type="domain" description="DIRP" evidence="5">
    <location>
        <begin position="774"/>
        <end position="875"/>
    </location>
</feature>
<dbReference type="GO" id="GO:0017053">
    <property type="term" value="C:transcription repressor complex"/>
    <property type="evidence" value="ECO:0007669"/>
    <property type="project" value="InterPro"/>
</dbReference>
<dbReference type="Pfam" id="PF00249">
    <property type="entry name" value="Myb_DNA-binding"/>
    <property type="match status" value="1"/>
</dbReference>
<evidence type="ECO:0000313" key="6">
    <source>
        <dbReference type="EMBL" id="CAI9289188.1"/>
    </source>
</evidence>
<dbReference type="GO" id="GO:0005654">
    <property type="term" value="C:nucleoplasm"/>
    <property type="evidence" value="ECO:0007669"/>
    <property type="project" value="TreeGrafter"/>
</dbReference>
<feature type="region of interest" description="Disordered" evidence="3">
    <location>
        <begin position="420"/>
        <end position="453"/>
    </location>
</feature>
<gene>
    <name evidence="6" type="ORF">LSALG_LOCUS28441</name>
</gene>
<dbReference type="InterPro" id="IPR001005">
    <property type="entry name" value="SANT/Myb"/>
</dbReference>
<dbReference type="GO" id="GO:0006351">
    <property type="term" value="P:DNA-templated transcription"/>
    <property type="evidence" value="ECO:0007669"/>
    <property type="project" value="InterPro"/>
</dbReference>
<dbReference type="InterPro" id="IPR009057">
    <property type="entry name" value="Homeodomain-like_sf"/>
</dbReference>
<dbReference type="InterPro" id="IPR010561">
    <property type="entry name" value="LIN-9/ALY1"/>
</dbReference>
<evidence type="ECO:0000256" key="3">
    <source>
        <dbReference type="SAM" id="MobiDB-lite"/>
    </source>
</evidence>
<name>A0AA35ZBL2_LACSI</name>
<feature type="compositionally biased region" description="Basic residues" evidence="3">
    <location>
        <begin position="650"/>
        <end position="660"/>
    </location>
</feature>
<dbReference type="PANTHER" id="PTHR21689">
    <property type="entry name" value="LIN-9"/>
    <property type="match status" value="1"/>
</dbReference>
<evidence type="ECO:0000256" key="2">
    <source>
        <dbReference type="ARBA" id="ARBA00023242"/>
    </source>
</evidence>
<dbReference type="Pfam" id="PF06584">
    <property type="entry name" value="DIRP"/>
    <property type="match status" value="1"/>
</dbReference>
<feature type="compositionally biased region" description="Polar residues" evidence="3">
    <location>
        <begin position="625"/>
        <end position="641"/>
    </location>
</feature>
<feature type="compositionally biased region" description="Basic and acidic residues" evidence="3">
    <location>
        <begin position="696"/>
        <end position="710"/>
    </location>
</feature>
<dbReference type="Gene3D" id="1.10.10.60">
    <property type="entry name" value="Homeodomain-like"/>
    <property type="match status" value="1"/>
</dbReference>
<dbReference type="SMART" id="SM01135">
    <property type="entry name" value="DIRP"/>
    <property type="match status" value="1"/>
</dbReference>
<dbReference type="AlphaFoldDB" id="A0AA35ZBL2"/>
<dbReference type="PANTHER" id="PTHR21689:SF2">
    <property type="entry name" value="PROTEIN LIN-9 HOMOLOG"/>
    <property type="match status" value="1"/>
</dbReference>
<dbReference type="GO" id="GO:0003677">
    <property type="term" value="F:DNA binding"/>
    <property type="evidence" value="ECO:0007669"/>
    <property type="project" value="TreeGrafter"/>
</dbReference>
<feature type="region of interest" description="Disordered" evidence="3">
    <location>
        <begin position="200"/>
        <end position="225"/>
    </location>
</feature>
<evidence type="ECO:0000313" key="7">
    <source>
        <dbReference type="Proteomes" id="UP001177003"/>
    </source>
</evidence>
<dbReference type="SUPFAM" id="SSF46689">
    <property type="entry name" value="Homeodomain-like"/>
    <property type="match status" value="1"/>
</dbReference>
<sequence length="1236" mass="138799">MANLPGILPSATEYRQLEITYDLSFLEGVDFPSPGSSMLSPPSDKIGVYLKTLDAGICFPLKDFQEEVFQKDGCSLQMLTPNAVNKVVTFEMICRANGYLPNYFVFNFFFRFCVTRDKCTFSVRRGGHAQVPDGQTPKNWQDKWLWVNQELVGSGRYRANAFADTIPKLFPHNQDWSFKIVAKGDLMGPAKKSRSVNKRFSYGNEIPPTKDGDNTYKKNQRKKKLSDMLGPHWSKEELDHFYEAYRKHGRDWRKVASALRNRSVEMVEAVYSLNKAYLSLPEGTASVAGFIAMMTDYYSNMEDRDSEQEKNDGVGTSRKPLKRLQRKVPEIIPKGSVDRIHLHPGAVLSDYGCMSLTKKKRSGGSRPRVVGKRTPRFPVSHSHEYVKGEKSFLPTRKGIIKPKADDDEDVAHSIAMALAEASKKGSSPNTRASSLMSSPSQSAERMYDESDVGSGYGEDIEGSMEADNTDFPRDKSKERINAGYVLHDRKGSQGKKVRVDKKENKHLDYIREACSGTEGHNLSTLRRNFEFSDAKPSKSSQGSKKRSKGAHTGRDENSAFDALETLANLSLMILPEANGNGKDELVEDSHLLLSIPTSTSRQGEKRKSSVPKRSRSISILEASDNKAQSSGKDSVDDTNIASEAKESHHLITKVSRKRQKIVAPKIPKSEAAIHTNGKESLESEATESKSIPQLAKNDKHTPSSIDTRKEVDIRTKVRSKHKLFKPDTLFDGVGKDKPSVHFPSLSQTPVKLNEEVSNCLSNKLMRRWCACEFFYSAIDDPWFAKQEFVEYLYHVGLGHVPRLTRVEWGVIRSSLGKPRRFSINFLKEEKEKLNQYQDSVRTHYTELRSGSRDGLPTDLARPLSVGQRVVAIYPKTREIHDGTVLTVDHDHHRCRIQFDRHELGVEQIMDTDCMPLNPFENMPASLMRQTPVGKFLESLNEVKIKDQRLEGYTNTKSTSREQLENMYDAASIKSNSLSRNHHGTHSAQFHAKEADVEAIAELTRALDKKEAVVFELRRMNDDVLENQTDGESALQESDAFKKQYAAVLVQLNEANAQVSSALFRLRQRNTYQGNILLTTLPKTVATEDSKCQVNEIVEISRTKARTMVDIAIQAISSLKLDPTVEIDKAVDYVNDRLPLDDSFVTVKAPDSKSMKSNPCDLSKASVPSELITQCVATLFIIQKCTEREFPPAEVASILDSAVSSLQPWSPQNVQVYAEIQKCMGIIKNQILALVPT</sequence>
<dbReference type="InterPro" id="IPR033471">
    <property type="entry name" value="DIRP"/>
</dbReference>
<proteinExistence type="predicted"/>
<dbReference type="Proteomes" id="UP001177003">
    <property type="component" value="Chromosome 6"/>
</dbReference>
<feature type="region of interest" description="Disordered" evidence="3">
    <location>
        <begin position="531"/>
        <end position="558"/>
    </location>
</feature>
<protein>
    <recommendedName>
        <fullName evidence="8">Protein ALWAYS EARLY 3</fullName>
    </recommendedName>
</protein>
<dbReference type="CDD" id="cd00167">
    <property type="entry name" value="SANT"/>
    <property type="match status" value="1"/>
</dbReference>
<evidence type="ECO:0000259" key="5">
    <source>
        <dbReference type="SMART" id="SM01135"/>
    </source>
</evidence>
<accession>A0AA35ZBL2</accession>
<comment type="subcellular location">
    <subcellularLocation>
        <location evidence="1">Nucleus</location>
    </subcellularLocation>
</comment>
<feature type="domain" description="Myb-like" evidence="4">
    <location>
        <begin position="229"/>
        <end position="277"/>
    </location>
</feature>
<organism evidence="6 7">
    <name type="scientific">Lactuca saligna</name>
    <name type="common">Willowleaf lettuce</name>
    <dbReference type="NCBI Taxonomy" id="75948"/>
    <lineage>
        <taxon>Eukaryota</taxon>
        <taxon>Viridiplantae</taxon>
        <taxon>Streptophyta</taxon>
        <taxon>Embryophyta</taxon>
        <taxon>Tracheophyta</taxon>
        <taxon>Spermatophyta</taxon>
        <taxon>Magnoliopsida</taxon>
        <taxon>eudicotyledons</taxon>
        <taxon>Gunneridae</taxon>
        <taxon>Pentapetalae</taxon>
        <taxon>asterids</taxon>
        <taxon>campanulids</taxon>
        <taxon>Asterales</taxon>
        <taxon>Asteraceae</taxon>
        <taxon>Cichorioideae</taxon>
        <taxon>Cichorieae</taxon>
        <taxon>Lactucinae</taxon>
        <taxon>Lactuca</taxon>
    </lineage>
</organism>
<evidence type="ECO:0008006" key="8">
    <source>
        <dbReference type="Google" id="ProtNLM"/>
    </source>
</evidence>
<evidence type="ECO:0000256" key="1">
    <source>
        <dbReference type="ARBA" id="ARBA00004123"/>
    </source>
</evidence>